<protein>
    <submittedName>
        <fullName evidence="1">Uncharacterized protein</fullName>
    </submittedName>
</protein>
<reference evidence="1" key="1">
    <citation type="submission" date="2022-10" db="EMBL/GenBank/DDBJ databases">
        <title>Culturing micro-colonial fungi from biological soil crusts in the Mojave desert and describing Neophaeococcomyces mojavensis, and introducing the new genera and species Taxawa tesnikishii.</title>
        <authorList>
            <person name="Kurbessoian T."/>
            <person name="Stajich J.E."/>
        </authorList>
    </citation>
    <scope>NUCLEOTIDE SEQUENCE</scope>
    <source>
        <strain evidence="1">JES_115</strain>
    </source>
</reference>
<comment type="caution">
    <text evidence="1">The sequence shown here is derived from an EMBL/GenBank/DDBJ whole genome shotgun (WGS) entry which is preliminary data.</text>
</comment>
<name>A0ACC2ZGY7_9PEZI</name>
<evidence type="ECO:0000313" key="1">
    <source>
        <dbReference type="EMBL" id="KAJ9646505.1"/>
    </source>
</evidence>
<organism evidence="1 2">
    <name type="scientific">Coniosporium tulheliwenetii</name>
    <dbReference type="NCBI Taxonomy" id="3383036"/>
    <lineage>
        <taxon>Eukaryota</taxon>
        <taxon>Fungi</taxon>
        <taxon>Dikarya</taxon>
        <taxon>Ascomycota</taxon>
        <taxon>Pezizomycotina</taxon>
        <taxon>Dothideomycetes</taxon>
        <taxon>Dothideomycetes incertae sedis</taxon>
        <taxon>Coniosporium</taxon>
    </lineage>
</organism>
<sequence length="418" mass="48391">MWLWSSFYRFTRHYINLYAFWKLKPIPIPDNPSYTSKDVTAIIPTINGDGHDLRQTIRTVLLNDPSEIVISTIDASHERAKKMVAAIGCKKIKIVTVPQANKRRQLCRAIPEVTTRITLLVDDDVIWPETLLPWILAPFENSKVGGVGTCQRLLREETTNMWNFLGAIYLERRNFDCGSCTFMDGGLPCLSGRTVAYRTHILQDSEFTYGFTHETWRGCLLNADDDNFITRWMVNKGWNTYIQYHRECEVLTTLESGSRYLRQCQRWARSNWRSNLRSMLLEGNIWIRHPWSSYAVFQTTLTAGAIYDLFMFFSLGLASADSEWSPYWALIMTGLAVFWVFTKISKVSGHYLRYPSDICYVPLQIAFGIFHTFCIKIPAFCTMNETTWGSREGADTDNAYRLQRLPPRTNDARHLSEK</sequence>
<evidence type="ECO:0000313" key="2">
    <source>
        <dbReference type="Proteomes" id="UP001172680"/>
    </source>
</evidence>
<accession>A0ACC2ZGY7</accession>
<proteinExistence type="predicted"/>
<dbReference type="EMBL" id="JAPDRP010000006">
    <property type="protein sequence ID" value="KAJ9646505.1"/>
    <property type="molecule type" value="Genomic_DNA"/>
</dbReference>
<dbReference type="Proteomes" id="UP001172680">
    <property type="component" value="Unassembled WGS sequence"/>
</dbReference>
<gene>
    <name evidence="1" type="ORF">H2199_002554</name>
</gene>
<keyword evidence="2" id="KW-1185">Reference proteome</keyword>